<proteinExistence type="inferred from homology"/>
<feature type="region of interest" description="Disordered" evidence="2">
    <location>
        <begin position="455"/>
        <end position="523"/>
    </location>
</feature>
<organism evidence="3">
    <name type="scientific">Darwinula stevensoni</name>
    <dbReference type="NCBI Taxonomy" id="69355"/>
    <lineage>
        <taxon>Eukaryota</taxon>
        <taxon>Metazoa</taxon>
        <taxon>Ecdysozoa</taxon>
        <taxon>Arthropoda</taxon>
        <taxon>Crustacea</taxon>
        <taxon>Oligostraca</taxon>
        <taxon>Ostracoda</taxon>
        <taxon>Podocopa</taxon>
        <taxon>Podocopida</taxon>
        <taxon>Darwinulocopina</taxon>
        <taxon>Darwinuloidea</taxon>
        <taxon>Darwinulidae</taxon>
        <taxon>Darwinula</taxon>
    </lineage>
</organism>
<dbReference type="EMBL" id="CAJPEV010000179">
    <property type="protein sequence ID" value="CAG0881903.1"/>
    <property type="molecule type" value="Genomic_DNA"/>
</dbReference>
<comment type="similarity">
    <text evidence="1">Belongs to the CFAP97 family.</text>
</comment>
<sequence>MGTFSSLICDRIFANGTAVSARNPTREGLYSLQVTGALPAIDSRPPQVYTHLQMRLKRLQLEEERCDRIRRDNSRMLHRMADIIVTKRVDNSNPDHDLNSRLLSRSRGSTAAQSPKANSSRLTTPRPPETPRHPYHLCQQIKQGAKERQENGVAADDRASFPSVDKHSNHGSRQGKKASQPCKRPEVSKVAARGLAQADPYFCPVWEYLRANASPRPDERQGHRQEPVEEKRGSKAFLGPLSIWDIEAGKPDTIVFRKRDQVTPYANAKEVEMHYLHCELALRAAGASTDDLEENIRGVDYFKVKRTPISCSKVKGPNVIHLDEVLGAELPSPNEGLTVTFELQVEESGELKVILGFSDFVIGLPQRRDSDDSVGSRRYGRFDDAFGRRGGRSYDTLGRQNSDIALQRPDFGFGGRYESVPHDLYRYPNDAFTDHDGMHDRQNDIYVPPLDLEETIDSESSDSEPSSSRANGSRHPEWMTPRAADTPPNTLHPLLREGVETPPRHSRFSLRAQPDRTATPLTRSKNLQISQNSLDFRARSSDLDATDDGLSLRRWIARKLRSD</sequence>
<feature type="compositionally biased region" description="Basic and acidic residues" evidence="2">
    <location>
        <begin position="144"/>
        <end position="168"/>
    </location>
</feature>
<keyword evidence="4" id="KW-1185">Reference proteome</keyword>
<feature type="compositionally biased region" description="Basic and acidic residues" evidence="2">
    <location>
        <begin position="88"/>
        <end position="99"/>
    </location>
</feature>
<evidence type="ECO:0000256" key="2">
    <source>
        <dbReference type="SAM" id="MobiDB-lite"/>
    </source>
</evidence>
<dbReference type="InterPro" id="IPR029488">
    <property type="entry name" value="Hmw/CFAP97"/>
</dbReference>
<reference evidence="3" key="1">
    <citation type="submission" date="2020-11" db="EMBL/GenBank/DDBJ databases">
        <authorList>
            <person name="Tran Van P."/>
        </authorList>
    </citation>
    <scope>NUCLEOTIDE SEQUENCE</scope>
</reference>
<feature type="region of interest" description="Disordered" evidence="2">
    <location>
        <begin position="88"/>
        <end position="185"/>
    </location>
</feature>
<dbReference type="Proteomes" id="UP000677054">
    <property type="component" value="Unassembled WGS sequence"/>
</dbReference>
<dbReference type="PANTHER" id="PTHR33768">
    <property type="entry name" value="MIP11318P"/>
    <property type="match status" value="1"/>
</dbReference>
<feature type="compositionally biased region" description="Polar residues" evidence="2">
    <location>
        <begin position="108"/>
        <end position="120"/>
    </location>
</feature>
<gene>
    <name evidence="3" type="ORF">DSTB1V02_LOCUS1789</name>
</gene>
<evidence type="ECO:0000313" key="4">
    <source>
        <dbReference type="Proteomes" id="UP000677054"/>
    </source>
</evidence>
<dbReference type="AlphaFoldDB" id="A0A7R8X736"/>
<feature type="compositionally biased region" description="Basic and acidic residues" evidence="2">
    <location>
        <begin position="494"/>
        <end position="503"/>
    </location>
</feature>
<dbReference type="PANTHER" id="PTHR33768:SF3">
    <property type="entry name" value="MIP11318P"/>
    <property type="match status" value="1"/>
</dbReference>
<dbReference type="Pfam" id="PF13879">
    <property type="entry name" value="Hmw_CFAP97"/>
    <property type="match status" value="1"/>
</dbReference>
<dbReference type="EMBL" id="LR899696">
    <property type="protein sequence ID" value="CAD7241810.1"/>
    <property type="molecule type" value="Genomic_DNA"/>
</dbReference>
<dbReference type="InterPro" id="IPR038792">
    <property type="entry name" value="CFAP97D1/2"/>
</dbReference>
<protein>
    <submittedName>
        <fullName evidence="3">Uncharacterized protein</fullName>
    </submittedName>
</protein>
<evidence type="ECO:0000256" key="1">
    <source>
        <dbReference type="ARBA" id="ARBA00008315"/>
    </source>
</evidence>
<dbReference type="OrthoDB" id="2163395at2759"/>
<name>A0A7R8X736_9CRUS</name>
<evidence type="ECO:0000313" key="3">
    <source>
        <dbReference type="EMBL" id="CAD7241810.1"/>
    </source>
</evidence>
<accession>A0A7R8X736</accession>